<dbReference type="SUPFAM" id="SSF53300">
    <property type="entry name" value="vWA-like"/>
    <property type="match status" value="1"/>
</dbReference>
<proteinExistence type="inferred from homology"/>
<dbReference type="PANTHER" id="PTHR10857">
    <property type="entry name" value="COPINE"/>
    <property type="match status" value="1"/>
</dbReference>
<keyword evidence="6" id="KW-1185">Reference proteome</keyword>
<comment type="caution">
    <text evidence="5">The sequence shown here is derived from an EMBL/GenBank/DDBJ whole genome shotgun (WGS) entry which is preliminary data.</text>
</comment>
<feature type="region of interest" description="Disordered" evidence="2">
    <location>
        <begin position="394"/>
        <end position="415"/>
    </location>
</feature>
<name>A0ABD3NP50_9STRA</name>
<dbReference type="SUPFAM" id="SSF49562">
    <property type="entry name" value="C2 domain (Calcium/lipid-binding domain, CaLB)"/>
    <property type="match status" value="1"/>
</dbReference>
<evidence type="ECO:0000259" key="3">
    <source>
        <dbReference type="Pfam" id="PF00168"/>
    </source>
</evidence>
<dbReference type="EMBL" id="JALLAZ020001270">
    <property type="protein sequence ID" value="KAL3777699.1"/>
    <property type="molecule type" value="Genomic_DNA"/>
</dbReference>
<dbReference type="AlphaFoldDB" id="A0ABD3NP50"/>
<evidence type="ECO:0000256" key="1">
    <source>
        <dbReference type="ARBA" id="ARBA00009048"/>
    </source>
</evidence>
<feature type="region of interest" description="Disordered" evidence="2">
    <location>
        <begin position="190"/>
        <end position="221"/>
    </location>
</feature>
<dbReference type="Pfam" id="PF07002">
    <property type="entry name" value="Copine"/>
    <property type="match status" value="1"/>
</dbReference>
<comment type="similarity">
    <text evidence="1">Belongs to the copine family.</text>
</comment>
<dbReference type="InterPro" id="IPR035892">
    <property type="entry name" value="C2_domain_sf"/>
</dbReference>
<protein>
    <recommendedName>
        <fullName evidence="7">C2 domain-containing protein</fullName>
    </recommendedName>
</protein>
<evidence type="ECO:0000256" key="2">
    <source>
        <dbReference type="SAM" id="MobiDB-lite"/>
    </source>
</evidence>
<feature type="domain" description="Copine C-terminal" evidence="4">
    <location>
        <begin position="512"/>
        <end position="707"/>
    </location>
</feature>
<reference evidence="5 6" key="1">
    <citation type="submission" date="2024-10" db="EMBL/GenBank/DDBJ databases">
        <title>Updated reference genomes for cyclostephanoid diatoms.</title>
        <authorList>
            <person name="Roberts W.R."/>
            <person name="Alverson A.J."/>
        </authorList>
    </citation>
    <scope>NUCLEOTIDE SEQUENCE [LARGE SCALE GENOMIC DNA]</scope>
    <source>
        <strain evidence="5 6">AJA276-08</strain>
    </source>
</reference>
<sequence length="712" mass="77953">MPDDDAIVGEGAVVQAGGPTTNIRLYLRATSLPKSIVTQQQPDVLARVSLLAPRDGSHPPPPPANVDDDDDGDGGGGGGGGNVALEGTMDETEVVRKCSNPRWTTTFAARYEYGTQLLFFVDLFVVVGGGPAAAAGNPNVVGNAVRSRGMRLIGRAAFDVQDVLGSSNKVMARRLPRNAGICYAHIEIERQPQTPPSSPGRRRLLSSSSATTSSASPDGRTLNLRLRADSLVHTHSRLRNVTSSSRPDTYLEISRRLSTGQWIAVYRSPPVSESVTPTWDEASIDVGPSSTDLGDFHVMISVYKVKRTKCKEIGSFETTVQSLIDSRGATSARLAGDSRRPLHGNEDAGNAEVRDNTFQLLIQRPAANGSEVTGIITVVNASVENVNDARGRSQRFLSSSDEVERNHDGGDGDSVSDMFGVDASRIAPRGPPSSRHARPRFVDYVRAGMVNVDFCVAVDFTSSNGDPRVPGTLHYSICALCVINWILCAEASIKPRLDSNIANYYLFKRDGMMNDYEEAIAAFGSTIEMYSKNQEYRVWGFGAKYDGEIRHIFQCGGGRHVRGTQGALDAYRSVFETDLTMSGPTIISEVLRAAAGRSQRFLTQTNTDMHYCILLILTDGIVHNLRDTQQLVRSYRDRNLPLSVIVVGIGRADFTEFHQWDQSPPELRGRFKFVEFREHQIDPDNLPRNALMNVPHEVVDYYMARNIFPNEG</sequence>
<evidence type="ECO:0000313" key="6">
    <source>
        <dbReference type="Proteomes" id="UP001530315"/>
    </source>
</evidence>
<evidence type="ECO:0008006" key="7">
    <source>
        <dbReference type="Google" id="ProtNLM"/>
    </source>
</evidence>
<feature type="compositionally biased region" description="Basic and acidic residues" evidence="2">
    <location>
        <begin position="336"/>
        <end position="346"/>
    </location>
</feature>
<accession>A0ABD3NP50</accession>
<feature type="compositionally biased region" description="Low complexity" evidence="2">
    <location>
        <begin position="205"/>
        <end position="217"/>
    </location>
</feature>
<dbReference type="Pfam" id="PF00168">
    <property type="entry name" value="C2"/>
    <property type="match status" value="1"/>
</dbReference>
<feature type="domain" description="C2" evidence="3">
    <location>
        <begin position="237"/>
        <end position="328"/>
    </location>
</feature>
<evidence type="ECO:0000259" key="4">
    <source>
        <dbReference type="Pfam" id="PF07002"/>
    </source>
</evidence>
<organism evidence="5 6">
    <name type="scientific">Stephanodiscus triporus</name>
    <dbReference type="NCBI Taxonomy" id="2934178"/>
    <lineage>
        <taxon>Eukaryota</taxon>
        <taxon>Sar</taxon>
        <taxon>Stramenopiles</taxon>
        <taxon>Ochrophyta</taxon>
        <taxon>Bacillariophyta</taxon>
        <taxon>Coscinodiscophyceae</taxon>
        <taxon>Thalassiosirophycidae</taxon>
        <taxon>Stephanodiscales</taxon>
        <taxon>Stephanodiscaceae</taxon>
        <taxon>Stephanodiscus</taxon>
    </lineage>
</organism>
<feature type="region of interest" description="Disordered" evidence="2">
    <location>
        <begin position="331"/>
        <end position="350"/>
    </location>
</feature>
<dbReference type="InterPro" id="IPR045052">
    <property type="entry name" value="Copine"/>
</dbReference>
<evidence type="ECO:0000313" key="5">
    <source>
        <dbReference type="EMBL" id="KAL3777699.1"/>
    </source>
</evidence>
<feature type="region of interest" description="Disordered" evidence="2">
    <location>
        <begin position="52"/>
        <end position="88"/>
    </location>
</feature>
<dbReference type="InterPro" id="IPR000008">
    <property type="entry name" value="C2_dom"/>
</dbReference>
<dbReference type="InterPro" id="IPR010734">
    <property type="entry name" value="Copine_C"/>
</dbReference>
<dbReference type="InterPro" id="IPR036465">
    <property type="entry name" value="vWFA_dom_sf"/>
</dbReference>
<dbReference type="Proteomes" id="UP001530315">
    <property type="component" value="Unassembled WGS sequence"/>
</dbReference>
<dbReference type="PANTHER" id="PTHR10857:SF106">
    <property type="entry name" value="C2 DOMAIN-CONTAINING PROTEIN"/>
    <property type="match status" value="1"/>
</dbReference>
<gene>
    <name evidence="5" type="ORF">ACHAW5_010337</name>
</gene>